<dbReference type="SUPFAM" id="SSF54909">
    <property type="entry name" value="Dimeric alpha+beta barrel"/>
    <property type="match status" value="1"/>
</dbReference>
<reference evidence="2 3" key="1">
    <citation type="submission" date="2021-08" db="EMBL/GenBank/DDBJ databases">
        <title>Comparative Genomics Analysis of the Genus Qipengyuania Reveals Extensive Genetic Diversity and Metabolic Versatility, Including the Description of Fifteen Novel Species.</title>
        <authorList>
            <person name="Liu Y."/>
        </authorList>
    </citation>
    <scope>NUCLEOTIDE SEQUENCE [LARGE SCALE GENOMIC DNA]</scope>
    <source>
        <strain evidence="2 3">6D47A</strain>
    </source>
</reference>
<dbReference type="Gene3D" id="3.30.70.100">
    <property type="match status" value="1"/>
</dbReference>
<dbReference type="Pfam" id="PF03992">
    <property type="entry name" value="ABM"/>
    <property type="match status" value="1"/>
</dbReference>
<dbReference type="PROSITE" id="PS51725">
    <property type="entry name" value="ABM"/>
    <property type="match status" value="1"/>
</dbReference>
<accession>A0ABS7J8Q9</accession>
<keyword evidence="3" id="KW-1185">Reference proteome</keyword>
<dbReference type="InterPro" id="IPR011008">
    <property type="entry name" value="Dimeric_a/b-barrel"/>
</dbReference>
<dbReference type="InterPro" id="IPR007138">
    <property type="entry name" value="ABM_dom"/>
</dbReference>
<dbReference type="RefSeq" id="WP_221556716.1">
    <property type="nucleotide sequence ID" value="NZ_JAIGNO010000003.1"/>
</dbReference>
<dbReference type="EMBL" id="JAIGNO010000003">
    <property type="protein sequence ID" value="MBX7482038.1"/>
    <property type="molecule type" value="Genomic_DNA"/>
</dbReference>
<comment type="caution">
    <text evidence="2">The sequence shown here is derived from an EMBL/GenBank/DDBJ whole genome shotgun (WGS) entry which is preliminary data.</text>
</comment>
<protein>
    <submittedName>
        <fullName evidence="2">Antibiotic biosynthesis monooxygenase</fullName>
    </submittedName>
</protein>
<evidence type="ECO:0000259" key="1">
    <source>
        <dbReference type="PROSITE" id="PS51725"/>
    </source>
</evidence>
<dbReference type="Proteomes" id="UP000755104">
    <property type="component" value="Unassembled WGS sequence"/>
</dbReference>
<evidence type="ECO:0000313" key="3">
    <source>
        <dbReference type="Proteomes" id="UP000755104"/>
    </source>
</evidence>
<gene>
    <name evidence="2" type="ORF">K3174_05810</name>
</gene>
<keyword evidence="2" id="KW-0503">Monooxygenase</keyword>
<dbReference type="GO" id="GO:0004497">
    <property type="term" value="F:monooxygenase activity"/>
    <property type="evidence" value="ECO:0007669"/>
    <property type="project" value="UniProtKB-KW"/>
</dbReference>
<name>A0ABS7J8Q9_9SPHN</name>
<feature type="domain" description="ABM" evidence="1">
    <location>
        <begin position="9"/>
        <end position="98"/>
    </location>
</feature>
<keyword evidence="2" id="KW-0560">Oxidoreductase</keyword>
<organism evidence="2 3">
    <name type="scientific">Qipengyuania qiaonensis</name>
    <dbReference type="NCBI Taxonomy" id="2867240"/>
    <lineage>
        <taxon>Bacteria</taxon>
        <taxon>Pseudomonadati</taxon>
        <taxon>Pseudomonadota</taxon>
        <taxon>Alphaproteobacteria</taxon>
        <taxon>Sphingomonadales</taxon>
        <taxon>Erythrobacteraceae</taxon>
        <taxon>Qipengyuania</taxon>
    </lineage>
</organism>
<evidence type="ECO:0000313" key="2">
    <source>
        <dbReference type="EMBL" id="MBX7482038.1"/>
    </source>
</evidence>
<proteinExistence type="predicted"/>
<sequence length="103" mass="12108">MTTQFNDRRVMLAEFPIKSEKRDEFLQYTTENLALSRSAAGNIEFDILIDEARSDQVFFYEVWESAEAQRAYMAWRVERGDLNILMTFLAGEPKFTALRRIES</sequence>